<keyword evidence="5" id="KW-0489">Methyltransferase</keyword>
<dbReference type="Pfam" id="PF12833">
    <property type="entry name" value="HTH_18"/>
    <property type="match status" value="1"/>
</dbReference>
<keyword evidence="5" id="KW-0808">Transferase</keyword>
<keyword evidence="1" id="KW-0805">Transcription regulation</keyword>
<evidence type="ECO:0000256" key="3">
    <source>
        <dbReference type="ARBA" id="ARBA00023163"/>
    </source>
</evidence>
<keyword evidence="7" id="KW-1185">Reference proteome</keyword>
<feature type="domain" description="HTH araC/xylS-type" evidence="4">
    <location>
        <begin position="191"/>
        <end position="287"/>
    </location>
</feature>
<dbReference type="GO" id="GO:0043565">
    <property type="term" value="F:sequence-specific DNA binding"/>
    <property type="evidence" value="ECO:0007669"/>
    <property type="project" value="InterPro"/>
</dbReference>
<dbReference type="PANTHER" id="PTHR43280:SF2">
    <property type="entry name" value="HTH-TYPE TRANSCRIPTIONAL REGULATOR EXSA"/>
    <property type="match status" value="1"/>
</dbReference>
<dbReference type="OrthoDB" id="9774814at2"/>
<evidence type="ECO:0000256" key="2">
    <source>
        <dbReference type="ARBA" id="ARBA00023125"/>
    </source>
</evidence>
<gene>
    <name evidence="5" type="primary">adaA_1</name>
    <name evidence="5" type="ORF">CPRO_16370</name>
    <name evidence="6" type="ORF">SAMN02745151_02843</name>
</gene>
<protein>
    <submittedName>
        <fullName evidence="6">AraC-type DNA-binding protein</fullName>
    </submittedName>
    <submittedName>
        <fullName evidence="5">Bifunctional transcriptional activator/DNA repair enzyme AdaA</fullName>
        <ecNumber evidence="5">2.1.1.-</ecNumber>
    </submittedName>
</protein>
<dbReference type="GO" id="GO:0003700">
    <property type="term" value="F:DNA-binding transcription factor activity"/>
    <property type="evidence" value="ECO:0007669"/>
    <property type="project" value="InterPro"/>
</dbReference>
<dbReference type="Proteomes" id="UP000068026">
    <property type="component" value="Chromosome"/>
</dbReference>
<keyword evidence="2 6" id="KW-0238">DNA-binding</keyword>
<dbReference type="Gene3D" id="1.10.10.60">
    <property type="entry name" value="Homeodomain-like"/>
    <property type="match status" value="2"/>
</dbReference>
<dbReference type="Proteomes" id="UP000184204">
    <property type="component" value="Unassembled WGS sequence"/>
</dbReference>
<dbReference type="SUPFAM" id="SSF46689">
    <property type="entry name" value="Homeodomain-like"/>
    <property type="match status" value="2"/>
</dbReference>
<dbReference type="PROSITE" id="PS01124">
    <property type="entry name" value="HTH_ARAC_FAMILY_2"/>
    <property type="match status" value="1"/>
</dbReference>
<dbReference type="InterPro" id="IPR020449">
    <property type="entry name" value="Tscrpt_reg_AraC-type_HTH"/>
</dbReference>
<dbReference type="EMBL" id="FQUA01000018">
    <property type="protein sequence ID" value="SHF11941.1"/>
    <property type="molecule type" value="Genomic_DNA"/>
</dbReference>
<name>A0A0X1U8F4_ANAPI</name>
<dbReference type="GO" id="GO:0032259">
    <property type="term" value="P:methylation"/>
    <property type="evidence" value="ECO:0007669"/>
    <property type="project" value="UniProtKB-KW"/>
</dbReference>
<reference evidence="5 7" key="1">
    <citation type="journal article" date="2016" name="Genome Announc.">
        <title>Complete Genome Sequence of the Amino Acid-Fermenting Clostridium propionicum X2 (DSM 1682).</title>
        <authorList>
            <person name="Poehlein A."/>
            <person name="Schlien K."/>
            <person name="Chowdhury N.P."/>
            <person name="Gottschalk G."/>
            <person name="Buckel W."/>
            <person name="Daniel R."/>
        </authorList>
    </citation>
    <scope>NUCLEOTIDE SEQUENCE [LARGE SCALE GENOMIC DNA]</scope>
    <source>
        <strain evidence="5 7">X2</strain>
    </source>
</reference>
<reference evidence="7" key="2">
    <citation type="submission" date="2016-01" db="EMBL/GenBank/DDBJ databases">
        <authorList>
            <person name="Poehlein A."/>
            <person name="Schlien K."/>
            <person name="Gottschalk G."/>
            <person name="Buckel W."/>
            <person name="Daniel R."/>
        </authorList>
    </citation>
    <scope>NUCLEOTIDE SEQUENCE [LARGE SCALE GENOMIC DNA]</scope>
    <source>
        <strain evidence="7">X2</strain>
    </source>
</reference>
<organism evidence="6 8">
    <name type="scientific">Anaerotignum propionicum DSM 1682</name>
    <dbReference type="NCBI Taxonomy" id="991789"/>
    <lineage>
        <taxon>Bacteria</taxon>
        <taxon>Bacillati</taxon>
        <taxon>Bacillota</taxon>
        <taxon>Clostridia</taxon>
        <taxon>Lachnospirales</taxon>
        <taxon>Anaerotignaceae</taxon>
        <taxon>Anaerotignum</taxon>
    </lineage>
</organism>
<reference evidence="8" key="4">
    <citation type="submission" date="2016-11" db="EMBL/GenBank/DDBJ databases">
        <authorList>
            <person name="Jaros S."/>
            <person name="Januszkiewicz K."/>
            <person name="Wedrychowicz H."/>
        </authorList>
    </citation>
    <scope>NUCLEOTIDE SEQUENCE [LARGE SCALE GENOMIC DNA]</scope>
    <source>
        <strain evidence="8">DSM 1682</strain>
    </source>
</reference>
<dbReference type="RefSeq" id="WP_066050068.1">
    <property type="nucleotide sequence ID" value="NZ_CP014223.1"/>
</dbReference>
<evidence type="ECO:0000313" key="6">
    <source>
        <dbReference type="EMBL" id="SHF11941.1"/>
    </source>
</evidence>
<dbReference type="InterPro" id="IPR018060">
    <property type="entry name" value="HTH_AraC"/>
</dbReference>
<reference evidence="6" key="3">
    <citation type="submission" date="2016-11" db="EMBL/GenBank/DDBJ databases">
        <authorList>
            <person name="Varghese N."/>
            <person name="Submissions S."/>
        </authorList>
    </citation>
    <scope>NUCLEOTIDE SEQUENCE</scope>
    <source>
        <strain evidence="6">DSM 1682</strain>
    </source>
</reference>
<sequence>MEAKYLSHDNIYPTKKRYTLFIYDDKYEYAYGKHLQYHDFYEVQLVQAKNNDKNEVQGYITLGNQEYPLYNNNLVLVNLFEKHKIDITSKNCYRYCLDISPNIIHFASSQESNLLNIFSNKNNIYPIRELKDHEANALIALFKSFQSATIENGFDIFEKGLILLILSHIFDNYHDDLEYKTANSKHMTLIFDIIQFIDLNIENTISLDSLSNELHFSTYYLCHIFKKYTGFTLGKYIIDKKIEIAKKILLTHEAADVAKTMGFDNYSNFFRAFKKTTGLSPSEYKKISMKINE</sequence>
<keyword evidence="3" id="KW-0804">Transcription</keyword>
<evidence type="ECO:0000259" key="4">
    <source>
        <dbReference type="PROSITE" id="PS01124"/>
    </source>
</evidence>
<dbReference type="InterPro" id="IPR009057">
    <property type="entry name" value="Homeodomain-like_sf"/>
</dbReference>
<dbReference type="PANTHER" id="PTHR43280">
    <property type="entry name" value="ARAC-FAMILY TRANSCRIPTIONAL REGULATOR"/>
    <property type="match status" value="1"/>
</dbReference>
<proteinExistence type="predicted"/>
<dbReference type="GO" id="GO:0008168">
    <property type="term" value="F:methyltransferase activity"/>
    <property type="evidence" value="ECO:0007669"/>
    <property type="project" value="UniProtKB-KW"/>
</dbReference>
<dbReference type="KEGG" id="cpro:CPRO_16370"/>
<dbReference type="AlphaFoldDB" id="A0A0X1U8F4"/>
<accession>A0A0X1U8F4</accession>
<dbReference type="EMBL" id="CP014223">
    <property type="protein sequence ID" value="AMJ41227.1"/>
    <property type="molecule type" value="Genomic_DNA"/>
</dbReference>
<evidence type="ECO:0000256" key="1">
    <source>
        <dbReference type="ARBA" id="ARBA00023015"/>
    </source>
</evidence>
<evidence type="ECO:0000313" key="8">
    <source>
        <dbReference type="Proteomes" id="UP000184204"/>
    </source>
</evidence>
<evidence type="ECO:0000313" key="7">
    <source>
        <dbReference type="Proteomes" id="UP000068026"/>
    </source>
</evidence>
<evidence type="ECO:0000313" key="5">
    <source>
        <dbReference type="EMBL" id="AMJ41227.1"/>
    </source>
</evidence>
<dbReference type="PRINTS" id="PR00032">
    <property type="entry name" value="HTHARAC"/>
</dbReference>
<dbReference type="EC" id="2.1.1.-" evidence="5"/>
<dbReference type="SMART" id="SM00342">
    <property type="entry name" value="HTH_ARAC"/>
    <property type="match status" value="1"/>
</dbReference>